<dbReference type="Proteomes" id="UP001178507">
    <property type="component" value="Unassembled WGS sequence"/>
</dbReference>
<reference evidence="1" key="1">
    <citation type="submission" date="2023-08" db="EMBL/GenBank/DDBJ databases">
        <authorList>
            <person name="Chen Y."/>
            <person name="Shah S."/>
            <person name="Dougan E. K."/>
            <person name="Thang M."/>
            <person name="Chan C."/>
        </authorList>
    </citation>
    <scope>NUCLEOTIDE SEQUENCE</scope>
</reference>
<name>A0AA36NF34_9DINO</name>
<organism evidence="1 2">
    <name type="scientific">Effrenium voratum</name>
    <dbReference type="NCBI Taxonomy" id="2562239"/>
    <lineage>
        <taxon>Eukaryota</taxon>
        <taxon>Sar</taxon>
        <taxon>Alveolata</taxon>
        <taxon>Dinophyceae</taxon>
        <taxon>Suessiales</taxon>
        <taxon>Symbiodiniaceae</taxon>
        <taxon>Effrenium</taxon>
    </lineage>
</organism>
<comment type="caution">
    <text evidence="1">The sequence shown here is derived from an EMBL/GenBank/DDBJ whole genome shotgun (WGS) entry which is preliminary data.</text>
</comment>
<dbReference type="PANTHER" id="PTHR46168">
    <property type="entry name" value="ARMADILLO REPEAT ONLY 4"/>
    <property type="match status" value="1"/>
</dbReference>
<dbReference type="EMBL" id="CAUJNA010003349">
    <property type="protein sequence ID" value="CAJ1399803.1"/>
    <property type="molecule type" value="Genomic_DNA"/>
</dbReference>
<sequence length="241" mass="25961">MEAGLAVACQANLGSGFQVNLVDGGVVVPLVRQLKEGHAEERVEACTALARLAKKNPTGQMEIVQAGAVTPLKRQLMSATVLQRAIAATCISRVVEGNPEAQRAFALDGTHRALMGMLIGATMEERLQGAVALGHMACENPENQGRLVEEGAIEHLAQLLKAEEGLERDCTSFALANILNISYDQVVADITEAGEVDVALQIWQHRLSGQKRELAVPGPKKNPKYFFRSKQVTSLQTNLEV</sequence>
<proteinExistence type="predicted"/>
<evidence type="ECO:0000313" key="1">
    <source>
        <dbReference type="EMBL" id="CAJ1399803.1"/>
    </source>
</evidence>
<evidence type="ECO:0000313" key="2">
    <source>
        <dbReference type="Proteomes" id="UP001178507"/>
    </source>
</evidence>
<gene>
    <name evidence="1" type="ORF">EVOR1521_LOCUS23275</name>
</gene>
<dbReference type="AlphaFoldDB" id="A0AA36NF34"/>
<protein>
    <submittedName>
        <fullName evidence="1">Uncharacterized protein</fullName>
    </submittedName>
</protein>
<accession>A0AA36NF34</accession>
<dbReference type="InterPro" id="IPR011989">
    <property type="entry name" value="ARM-like"/>
</dbReference>
<dbReference type="Gene3D" id="1.25.10.10">
    <property type="entry name" value="Leucine-rich Repeat Variant"/>
    <property type="match status" value="1"/>
</dbReference>
<dbReference type="SUPFAM" id="SSF48371">
    <property type="entry name" value="ARM repeat"/>
    <property type="match status" value="1"/>
</dbReference>
<dbReference type="InterPro" id="IPR016024">
    <property type="entry name" value="ARM-type_fold"/>
</dbReference>
<dbReference type="PANTHER" id="PTHR46168:SF1">
    <property type="entry name" value="ARMADILLO REPEAT ONLY 4"/>
    <property type="match status" value="1"/>
</dbReference>
<keyword evidence="2" id="KW-1185">Reference proteome</keyword>